<feature type="domain" description="Gram-positive cocci surface proteins LPxTG" evidence="7">
    <location>
        <begin position="529"/>
        <end position="569"/>
    </location>
</feature>
<evidence type="ECO:0000259" key="7">
    <source>
        <dbReference type="Pfam" id="PF00746"/>
    </source>
</evidence>
<dbReference type="NCBIfam" id="NF033902">
    <property type="entry name" value="iso_D2_wall_anc"/>
    <property type="match status" value="1"/>
</dbReference>
<evidence type="ECO:0000256" key="2">
    <source>
        <dbReference type="ARBA" id="ARBA00022525"/>
    </source>
</evidence>
<feature type="signal peptide" evidence="6">
    <location>
        <begin position="1"/>
        <end position="31"/>
    </location>
</feature>
<evidence type="ECO:0000259" key="9">
    <source>
        <dbReference type="Pfam" id="PF17802"/>
    </source>
</evidence>
<reference evidence="10 11" key="1">
    <citation type="submission" date="2024-03" db="EMBL/GenBank/DDBJ databases">
        <title>Mouse gut bacterial collection (mGBC) of GemPharmatech.</title>
        <authorList>
            <person name="He Y."/>
            <person name="Dong L."/>
            <person name="Wu D."/>
            <person name="Gao X."/>
            <person name="Lin Z."/>
        </authorList>
    </citation>
    <scope>NUCLEOTIDE SEQUENCE [LARGE SCALE GENOMIC DNA]</scope>
    <source>
        <strain evidence="10 11">15-30</strain>
    </source>
</reference>
<dbReference type="Proteomes" id="UP001565236">
    <property type="component" value="Unassembled WGS sequence"/>
</dbReference>
<dbReference type="InterPro" id="IPR041033">
    <property type="entry name" value="SpaA_PFL_dom_1"/>
</dbReference>
<dbReference type="Pfam" id="PF00746">
    <property type="entry name" value="Gram_pos_anchor"/>
    <property type="match status" value="1"/>
</dbReference>
<dbReference type="Gene3D" id="2.60.40.740">
    <property type="match status" value="1"/>
</dbReference>
<dbReference type="Pfam" id="PF16555">
    <property type="entry name" value="GramPos_pilinD1"/>
    <property type="match status" value="1"/>
</dbReference>
<keyword evidence="2" id="KW-0964">Secreted</keyword>
<evidence type="ECO:0000313" key="10">
    <source>
        <dbReference type="EMBL" id="MEY8662107.1"/>
    </source>
</evidence>
<comment type="caution">
    <text evidence="10">The sequence shown here is derived from an EMBL/GenBank/DDBJ whole genome shotgun (WGS) entry which is preliminary data.</text>
</comment>
<evidence type="ECO:0000256" key="5">
    <source>
        <dbReference type="SAM" id="Phobius"/>
    </source>
</evidence>
<evidence type="ECO:0000256" key="3">
    <source>
        <dbReference type="ARBA" id="ARBA00022729"/>
    </source>
</evidence>
<dbReference type="InterPro" id="IPR048052">
    <property type="entry name" value="FM1-like"/>
</dbReference>
<dbReference type="NCBIfam" id="TIGR01167">
    <property type="entry name" value="LPXTG_anchor"/>
    <property type="match status" value="1"/>
</dbReference>
<keyword evidence="5" id="KW-0812">Transmembrane</keyword>
<dbReference type="InterPro" id="IPR013783">
    <property type="entry name" value="Ig-like_fold"/>
</dbReference>
<feature type="domain" description="Gram-positive pilin subunit D1 N-terminal" evidence="8">
    <location>
        <begin position="36"/>
        <end position="192"/>
    </location>
</feature>
<dbReference type="InterPro" id="IPR019931">
    <property type="entry name" value="LPXTG_anchor"/>
</dbReference>
<keyword evidence="11" id="KW-1185">Reference proteome</keyword>
<evidence type="ECO:0000256" key="4">
    <source>
        <dbReference type="ARBA" id="ARBA00023088"/>
    </source>
</evidence>
<evidence type="ECO:0000256" key="6">
    <source>
        <dbReference type="SAM" id="SignalP"/>
    </source>
</evidence>
<dbReference type="Gene3D" id="2.60.40.10">
    <property type="entry name" value="Immunoglobulins"/>
    <property type="match status" value="2"/>
</dbReference>
<gene>
    <name evidence="10" type="ORF">AALT52_04265</name>
</gene>
<dbReference type="Pfam" id="PF17802">
    <property type="entry name" value="SpaA"/>
    <property type="match status" value="1"/>
</dbReference>
<feature type="chain" id="PRO_5045218033" evidence="6">
    <location>
        <begin position="32"/>
        <end position="570"/>
    </location>
</feature>
<evidence type="ECO:0000256" key="1">
    <source>
        <dbReference type="ARBA" id="ARBA00022512"/>
    </source>
</evidence>
<dbReference type="RefSeq" id="WP_369941451.1">
    <property type="nucleotide sequence ID" value="NZ_JBCLUF010000011.1"/>
</dbReference>
<name>A0ABV4DNR4_9LACO</name>
<sequence>MSKKIKGLFMSLLLLASVLVPSLGSLGTVKADEVKDTVDITVHKRLFDSDVANNIQNTGSEMEFEGEALPNIQFTLYDVTDKYTEELKKDGVDAQEATENLVAYYSDKNNKPTGNGVAQGTTDNEGNVTLSNIAKKDADGNFKTYLLLETKKPSAIKTESAPIILTMPMYRHDNGQPTTEELSNIHIYPKNVEDKDNEGENVGGKLTKELVTKIPHNTTWNSSLNAVNGNLVLSPRVGRLLEYKVTYNVPATTTFEEGKGIKIVDDPGEGLVLPSKVVKDAKGNVDDLANFNDTIVDTLNSNDVVDNVTVTSNVQGLEKIDGDVTYEGEKETGNSLFTLTLKGDAYKNLAGETITITYYAYLAMRNTTLDNPIDNKVTAKADTTVGPQTSTDGNARLVENGAIATLNANKPVAVGAVNFKKVDAQSGKALAGAEFVIYCEHAKGYVKFDEVESEIAGKRTALKFVSDPNNAKVFKSGEDGTFKAEYLPYSTEYKLVETKAPEGYVKGEDVQFTVAQGTKDETKVVEVKNVKKGILPSTGGMGIYLFLALGVALMGGAYVWFKKARKNENV</sequence>
<feature type="domain" description="SpaA-like prealbumin fold" evidence="9">
    <location>
        <begin position="416"/>
        <end position="528"/>
    </location>
</feature>
<keyword evidence="4" id="KW-0572">Peptidoglycan-anchor</keyword>
<keyword evidence="5" id="KW-0472">Membrane</keyword>
<organism evidence="10 11">
    <name type="scientific">Ligilactobacillus faecis</name>
    <dbReference type="NCBI Taxonomy" id="762833"/>
    <lineage>
        <taxon>Bacteria</taxon>
        <taxon>Bacillati</taxon>
        <taxon>Bacillota</taxon>
        <taxon>Bacilli</taxon>
        <taxon>Lactobacillales</taxon>
        <taxon>Lactobacillaceae</taxon>
        <taxon>Ligilactobacillus</taxon>
    </lineage>
</organism>
<protein>
    <submittedName>
        <fullName evidence="10">SpaH/EbpB family LPXTG-anchored major pilin</fullName>
    </submittedName>
</protein>
<evidence type="ECO:0000259" key="8">
    <source>
        <dbReference type="Pfam" id="PF16555"/>
    </source>
</evidence>
<keyword evidence="1" id="KW-0134">Cell wall</keyword>
<proteinExistence type="predicted"/>
<keyword evidence="3 6" id="KW-0732">Signal</keyword>
<dbReference type="InterPro" id="IPR032364">
    <property type="entry name" value="GramPos_pilinD1_N"/>
</dbReference>
<dbReference type="EMBL" id="JBCLUF010000011">
    <property type="protein sequence ID" value="MEY8662107.1"/>
    <property type="molecule type" value="Genomic_DNA"/>
</dbReference>
<evidence type="ECO:0000313" key="11">
    <source>
        <dbReference type="Proteomes" id="UP001565236"/>
    </source>
</evidence>
<accession>A0ABV4DNR4</accession>
<keyword evidence="5" id="KW-1133">Transmembrane helix</keyword>
<feature type="transmembrane region" description="Helical" evidence="5">
    <location>
        <begin position="541"/>
        <end position="561"/>
    </location>
</feature>